<dbReference type="EMBL" id="JAUSVL010000001">
    <property type="protein sequence ID" value="MDQ0290418.1"/>
    <property type="molecule type" value="Genomic_DNA"/>
</dbReference>
<sequence length="325" mass="35370">MIQLASTNLLVMDAQGRKQSFDADQLRRDLRQAFRTVGVTEDWLAEHIALTVEERIRSANDEQHCPMASTAVDKLVCTVLGAAGYNDVASEFSRIRDIDPLSHYRENMQPCSPERISALLRRSFPLADAQLQAISSQCADILRQHAFSLVSDRFICELAIHVIHRGPTQAADAASQGPAAVLADSAAWRARVSPATGAFMDSAALRPLPLSTIFPRVRVAVDIASACAAQDGAWLSELSLLSTARPLCSAALELLAIMRGELQAQLPNCADAPSHAIFTGCKSFLESAFSTSKRRDRLVLAQDLQELLQAALVRKAPFPLLLTVR</sequence>
<dbReference type="InterPro" id="IPR005144">
    <property type="entry name" value="ATP-cone_dom"/>
</dbReference>
<protein>
    <submittedName>
        <fullName evidence="5">Transcriptional regulator NrdR family protein</fullName>
    </submittedName>
</protein>
<reference evidence="5" key="1">
    <citation type="submission" date="2023-07" db="EMBL/GenBank/DDBJ databases">
        <title>Genomic Encyclopedia of Type Strains, Phase IV (KMG-IV): sequencing the most valuable type-strain genomes for metagenomic binning, comparative biology and taxonomic classification.</title>
        <authorList>
            <person name="Goeker M."/>
        </authorList>
    </citation>
    <scope>NUCLEOTIDE SEQUENCE</scope>
    <source>
        <strain evidence="5">DSM 24202</strain>
    </source>
</reference>
<dbReference type="PROSITE" id="PS51161">
    <property type="entry name" value="ATP_CONE"/>
    <property type="match status" value="1"/>
</dbReference>
<dbReference type="AlphaFoldDB" id="A0AAE3VH64"/>
<dbReference type="Proteomes" id="UP001238163">
    <property type="component" value="Unassembled WGS sequence"/>
</dbReference>
<feature type="domain" description="ATP-cone" evidence="4">
    <location>
        <begin position="9"/>
        <end position="103"/>
    </location>
</feature>
<evidence type="ECO:0000313" key="6">
    <source>
        <dbReference type="Proteomes" id="UP001238163"/>
    </source>
</evidence>
<evidence type="ECO:0000259" key="4">
    <source>
        <dbReference type="PROSITE" id="PS51161"/>
    </source>
</evidence>
<comment type="caution">
    <text evidence="5">The sequence shown here is derived from an EMBL/GenBank/DDBJ whole genome shotgun (WGS) entry which is preliminary data.</text>
</comment>
<evidence type="ECO:0000313" key="5">
    <source>
        <dbReference type="EMBL" id="MDQ0290418.1"/>
    </source>
</evidence>
<accession>A0AAE3VH64</accession>
<proteinExistence type="predicted"/>
<evidence type="ECO:0000256" key="1">
    <source>
        <dbReference type="ARBA" id="ARBA00022741"/>
    </source>
</evidence>
<dbReference type="RefSeq" id="WP_307261936.1">
    <property type="nucleotide sequence ID" value="NZ_JAUSVL010000001.1"/>
</dbReference>
<dbReference type="Pfam" id="PF03477">
    <property type="entry name" value="ATP-cone"/>
    <property type="match status" value="1"/>
</dbReference>
<evidence type="ECO:0000256" key="3">
    <source>
        <dbReference type="PROSITE-ProRule" id="PRU00492"/>
    </source>
</evidence>
<evidence type="ECO:0000256" key="2">
    <source>
        <dbReference type="ARBA" id="ARBA00022840"/>
    </source>
</evidence>
<organism evidence="5 6">
    <name type="scientific">Oligosphaera ethanolica</name>
    <dbReference type="NCBI Taxonomy" id="760260"/>
    <lineage>
        <taxon>Bacteria</taxon>
        <taxon>Pseudomonadati</taxon>
        <taxon>Lentisphaerota</taxon>
        <taxon>Oligosphaeria</taxon>
        <taxon>Oligosphaerales</taxon>
        <taxon>Oligosphaeraceae</taxon>
        <taxon>Oligosphaera</taxon>
    </lineage>
</organism>
<name>A0AAE3VH64_9BACT</name>
<keyword evidence="2 3" id="KW-0067">ATP-binding</keyword>
<keyword evidence="6" id="KW-1185">Reference proteome</keyword>
<dbReference type="GO" id="GO:0005524">
    <property type="term" value="F:ATP binding"/>
    <property type="evidence" value="ECO:0007669"/>
    <property type="project" value="UniProtKB-UniRule"/>
</dbReference>
<gene>
    <name evidence="5" type="ORF">J3R75_002525</name>
</gene>
<keyword evidence="1 3" id="KW-0547">Nucleotide-binding</keyword>